<name>B9SYC9_RICCO</name>
<protein>
    <recommendedName>
        <fullName evidence="4">Methyltransferase</fullName>
    </recommendedName>
</protein>
<evidence type="ECO:0000313" key="2">
    <source>
        <dbReference type="EMBL" id="EEF31386.1"/>
    </source>
</evidence>
<feature type="compositionally biased region" description="Acidic residues" evidence="1">
    <location>
        <begin position="133"/>
        <end position="144"/>
    </location>
</feature>
<dbReference type="InParanoid" id="B9SYC9"/>
<feature type="region of interest" description="Disordered" evidence="1">
    <location>
        <begin position="117"/>
        <end position="152"/>
    </location>
</feature>
<sequence length="372" mass="41616">MQRHNTSRSSRCISRSFLTMLCTLLLISLLIIVTFSSYTSYPPFIFPTKTTSISNDLIYLPYSLHSQVTNLQTQLGVLLQQLHNESSDSKTLARFSDQVLQIALSLDKLADGLSRISSNAPASDNEMSKVDEDSSEPEESEEDQERSTSVKNFNARELHDYISSKPNRQDGKKIFLGVEAISPSIGLSCANMPTNVDRFMSYKMYGMCPDDWDLAQKLIAAGCDPLPRRRCLSRPPPKYSKPLPVNSSLWSQPSNCFNLSKRGWENEAVSAEFTIEEVLGLKPGEIRVGLDFSPTTGTFAALMKERNVTIASATLNLGAPFNEVIALRDLPRYLDEFAGLGYKKLLWRVVPKTDKLEGELFLSAVLEKPIRR</sequence>
<dbReference type="PANTHER" id="PTHR44067">
    <property type="entry name" value="S-ADENOSYL-L-METHIONINE-DEPENDENT METHYLTRANSFERASE SUPERFAMILY PROTEIN-RELATED"/>
    <property type="match status" value="1"/>
</dbReference>
<dbReference type="AlphaFoldDB" id="B9SYC9"/>
<proteinExistence type="predicted"/>
<keyword evidence="3" id="KW-1185">Reference proteome</keyword>
<dbReference type="EMBL" id="EQ974247">
    <property type="protein sequence ID" value="EEF31386.1"/>
    <property type="molecule type" value="Genomic_DNA"/>
</dbReference>
<dbReference type="eggNOG" id="ENOG502RC8Q">
    <property type="taxonomic scope" value="Eukaryota"/>
</dbReference>
<evidence type="ECO:0000256" key="1">
    <source>
        <dbReference type="SAM" id="MobiDB-lite"/>
    </source>
</evidence>
<dbReference type="Proteomes" id="UP000008311">
    <property type="component" value="Unassembled WGS sequence"/>
</dbReference>
<accession>B9SYC9</accession>
<organism evidence="2 3">
    <name type="scientific">Ricinus communis</name>
    <name type="common">Castor bean</name>
    <dbReference type="NCBI Taxonomy" id="3988"/>
    <lineage>
        <taxon>Eukaryota</taxon>
        <taxon>Viridiplantae</taxon>
        <taxon>Streptophyta</taxon>
        <taxon>Embryophyta</taxon>
        <taxon>Tracheophyta</taxon>
        <taxon>Spermatophyta</taxon>
        <taxon>Magnoliopsida</taxon>
        <taxon>eudicotyledons</taxon>
        <taxon>Gunneridae</taxon>
        <taxon>Pentapetalae</taxon>
        <taxon>rosids</taxon>
        <taxon>fabids</taxon>
        <taxon>Malpighiales</taxon>
        <taxon>Euphorbiaceae</taxon>
        <taxon>Acalyphoideae</taxon>
        <taxon>Acalypheae</taxon>
        <taxon>Ricinus</taxon>
    </lineage>
</organism>
<dbReference type="STRING" id="3988.B9SYC9"/>
<dbReference type="InterPro" id="IPR053223">
    <property type="entry name" value="Prob_Methyltransferase"/>
</dbReference>
<reference evidence="3" key="1">
    <citation type="journal article" date="2010" name="Nat. Biotechnol.">
        <title>Draft genome sequence of the oilseed species Ricinus communis.</title>
        <authorList>
            <person name="Chan A.P."/>
            <person name="Crabtree J."/>
            <person name="Zhao Q."/>
            <person name="Lorenzi H."/>
            <person name="Orvis J."/>
            <person name="Puiu D."/>
            <person name="Melake-Berhan A."/>
            <person name="Jones K.M."/>
            <person name="Redman J."/>
            <person name="Chen G."/>
            <person name="Cahoon E.B."/>
            <person name="Gedil M."/>
            <person name="Stanke M."/>
            <person name="Haas B.J."/>
            <person name="Wortman J.R."/>
            <person name="Fraser-Liggett C.M."/>
            <person name="Ravel J."/>
            <person name="Rabinowicz P.D."/>
        </authorList>
    </citation>
    <scope>NUCLEOTIDE SEQUENCE [LARGE SCALE GENOMIC DNA]</scope>
    <source>
        <strain evidence="3">cv. Hale</strain>
    </source>
</reference>
<evidence type="ECO:0008006" key="4">
    <source>
        <dbReference type="Google" id="ProtNLM"/>
    </source>
</evidence>
<evidence type="ECO:0000313" key="3">
    <source>
        <dbReference type="Proteomes" id="UP000008311"/>
    </source>
</evidence>
<dbReference type="PANTHER" id="PTHR44067:SF12">
    <property type="entry name" value="METHYLTRANSFERASE TYPE 11 DOMAIN-CONTAINING PROTEIN"/>
    <property type="match status" value="1"/>
</dbReference>
<gene>
    <name evidence="2" type="ORF">RCOM_0917420</name>
</gene>